<evidence type="ECO:0000313" key="1">
    <source>
        <dbReference type="EMBL" id="CAD9486418.1"/>
    </source>
</evidence>
<proteinExistence type="predicted"/>
<reference evidence="1" key="1">
    <citation type="submission" date="2021-01" db="EMBL/GenBank/DDBJ databases">
        <authorList>
            <person name="Corre E."/>
            <person name="Pelletier E."/>
            <person name="Niang G."/>
            <person name="Scheremetjew M."/>
            <person name="Finn R."/>
            <person name="Kale V."/>
            <person name="Holt S."/>
            <person name="Cochrane G."/>
            <person name="Meng A."/>
            <person name="Brown T."/>
            <person name="Cohen L."/>
        </authorList>
    </citation>
    <scope>NUCLEOTIDE SEQUENCE</scope>
    <source>
        <strain evidence="1">CCMP2222</strain>
    </source>
</reference>
<accession>A0A7S2MJ32</accession>
<dbReference type="EMBL" id="HBGQ01071274">
    <property type="protein sequence ID" value="CAD9486418.1"/>
    <property type="molecule type" value="Transcribed_RNA"/>
</dbReference>
<gene>
    <name evidence="1" type="ORF">AAND1436_LOCUS34223</name>
</gene>
<organism evidence="1">
    <name type="scientific">Alexandrium andersonii</name>
    <dbReference type="NCBI Taxonomy" id="327968"/>
    <lineage>
        <taxon>Eukaryota</taxon>
        <taxon>Sar</taxon>
        <taxon>Alveolata</taxon>
        <taxon>Dinophyceae</taxon>
        <taxon>Gonyaulacales</taxon>
        <taxon>Pyrocystaceae</taxon>
        <taxon>Alexandrium</taxon>
    </lineage>
</organism>
<name>A0A7S2MJ32_9DINO</name>
<dbReference type="AlphaFoldDB" id="A0A7S2MJ32"/>
<sequence length="126" mass="14016">MINFIPKMHPSVSLLYGKRPLQRIAVGSKKQQLEIPLNVVADIPTKVDSSVSYVANKYNALPWKDFVEIKLDARNLIEADVKSALTDLDWFGKVHALYAGKQTEAEMDIAAKTIGAAKPFMYPIAK</sequence>
<protein>
    <submittedName>
        <fullName evidence="1">Uncharacterized protein</fullName>
    </submittedName>
</protein>